<gene>
    <name evidence="1" type="ORF">LZL92_10115</name>
</gene>
<proteinExistence type="predicted"/>
<organism evidence="1 2">
    <name type="scientific">Actinobacillus suis</name>
    <dbReference type="NCBI Taxonomy" id="716"/>
    <lineage>
        <taxon>Bacteria</taxon>
        <taxon>Pseudomonadati</taxon>
        <taxon>Pseudomonadota</taxon>
        <taxon>Gammaproteobacteria</taxon>
        <taxon>Pasteurellales</taxon>
        <taxon>Pasteurellaceae</taxon>
        <taxon>Actinobacillus</taxon>
    </lineage>
</organism>
<dbReference type="Proteomes" id="UP001206331">
    <property type="component" value="Unassembled WGS sequence"/>
</dbReference>
<evidence type="ECO:0000313" key="1">
    <source>
        <dbReference type="EMBL" id="MCQ9630633.1"/>
    </source>
</evidence>
<keyword evidence="2" id="KW-1185">Reference proteome</keyword>
<name>A0ABT1WW23_ACTSU</name>
<protein>
    <submittedName>
        <fullName evidence="1">Antitoxin VbhA family protein</fullName>
    </submittedName>
</protein>
<reference evidence="1 2" key="1">
    <citation type="submission" date="2021-12" db="EMBL/GenBank/DDBJ databases">
        <title>Identification and characterization of A. suis stains in western Canada.</title>
        <authorList>
            <person name="Kulathunga D.G.R.S."/>
            <person name="De Oliveira Costa M."/>
        </authorList>
    </citation>
    <scope>NUCLEOTIDE SEQUENCE [LARGE SCALE GENOMIC DNA]</scope>
    <source>
        <strain evidence="1 2">18_292</strain>
    </source>
</reference>
<dbReference type="EMBL" id="JAJUPA010000012">
    <property type="protein sequence ID" value="MCQ9630633.1"/>
    <property type="molecule type" value="Genomic_DNA"/>
</dbReference>
<dbReference type="GeneID" id="34292334"/>
<evidence type="ECO:0000313" key="2">
    <source>
        <dbReference type="Proteomes" id="UP001206331"/>
    </source>
</evidence>
<dbReference type="InterPro" id="IPR043038">
    <property type="entry name" value="VbhA_sf"/>
</dbReference>
<dbReference type="CDD" id="cd11586">
    <property type="entry name" value="VbhA_like"/>
    <property type="match status" value="1"/>
</dbReference>
<comment type="caution">
    <text evidence="1">The sequence shown here is derived from an EMBL/GenBank/DDBJ whole genome shotgun (WGS) entry which is preliminary data.</text>
</comment>
<accession>A0ABT1WW23</accession>
<dbReference type="Gene3D" id="1.10.8.1050">
    <property type="entry name" value="Antitoxin VbhA-like"/>
    <property type="match status" value="1"/>
</dbReference>
<dbReference type="InterPro" id="IPR033788">
    <property type="entry name" value="VbhA-like"/>
</dbReference>
<sequence length="62" mass="7288">MTEQERKFRLDAVQAAIDNNLLEGLYLDQQTLNLFNAWIENQISFDEVEKSIYEICGIRSLH</sequence>
<dbReference type="RefSeq" id="WP_015674536.1">
    <property type="nucleotide sequence ID" value="NZ_CP090556.1"/>
</dbReference>